<comment type="function">
    <text evidence="2 19">Cell wall formation.</text>
</comment>
<evidence type="ECO:0000256" key="18">
    <source>
        <dbReference type="ARBA" id="ARBA00048914"/>
    </source>
</evidence>
<organism evidence="21 22">
    <name type="scientific">Desulfonauticus submarinus</name>
    <dbReference type="NCBI Taxonomy" id="206665"/>
    <lineage>
        <taxon>Bacteria</taxon>
        <taxon>Pseudomonadati</taxon>
        <taxon>Thermodesulfobacteriota</taxon>
        <taxon>Desulfovibrionia</taxon>
        <taxon>Desulfovibrionales</taxon>
        <taxon>Desulfonauticaceae</taxon>
        <taxon>Desulfonauticus</taxon>
    </lineage>
</organism>
<dbReference type="InterPro" id="IPR016166">
    <property type="entry name" value="FAD-bd_PCMH"/>
</dbReference>
<gene>
    <name evidence="19" type="primary">murB</name>
    <name evidence="21" type="ORF">SAMN04488516_103185</name>
</gene>
<dbReference type="Proteomes" id="UP000199602">
    <property type="component" value="Unassembled WGS sequence"/>
</dbReference>
<evidence type="ECO:0000256" key="4">
    <source>
        <dbReference type="ARBA" id="ARBA00004752"/>
    </source>
</evidence>
<feature type="domain" description="FAD-binding PCMH-type" evidence="20">
    <location>
        <begin position="19"/>
        <end position="183"/>
    </location>
</feature>
<evidence type="ECO:0000256" key="11">
    <source>
        <dbReference type="ARBA" id="ARBA00022857"/>
    </source>
</evidence>
<evidence type="ECO:0000256" key="5">
    <source>
        <dbReference type="ARBA" id="ARBA00012518"/>
    </source>
</evidence>
<evidence type="ECO:0000256" key="3">
    <source>
        <dbReference type="ARBA" id="ARBA00004496"/>
    </source>
</evidence>
<dbReference type="Gene3D" id="3.30.465.10">
    <property type="match status" value="1"/>
</dbReference>
<evidence type="ECO:0000259" key="20">
    <source>
        <dbReference type="PROSITE" id="PS51387"/>
    </source>
</evidence>
<proteinExistence type="inferred from homology"/>
<evidence type="ECO:0000256" key="14">
    <source>
        <dbReference type="ARBA" id="ARBA00023002"/>
    </source>
</evidence>
<accession>A0A1H0CTK5</accession>
<dbReference type="InterPro" id="IPR036318">
    <property type="entry name" value="FAD-bd_PCMH-like_sf"/>
</dbReference>
<comment type="similarity">
    <text evidence="19">Belongs to the MurB family.</text>
</comment>
<protein>
    <recommendedName>
        <fullName evidence="6 19">UDP-N-acetylenolpyruvoylglucosamine reductase</fullName>
        <ecNumber evidence="5 19">1.3.1.98</ecNumber>
    </recommendedName>
    <alternativeName>
        <fullName evidence="17 19">UDP-N-acetylmuramate dehydrogenase</fullName>
    </alternativeName>
</protein>
<keyword evidence="16 19" id="KW-0961">Cell wall biogenesis/degradation</keyword>
<dbReference type="InterPro" id="IPR003170">
    <property type="entry name" value="MurB"/>
</dbReference>
<comment type="cofactor">
    <cofactor evidence="1 19">
        <name>FAD</name>
        <dbReference type="ChEBI" id="CHEBI:57692"/>
    </cofactor>
</comment>
<dbReference type="EC" id="1.3.1.98" evidence="5 19"/>
<evidence type="ECO:0000313" key="22">
    <source>
        <dbReference type="Proteomes" id="UP000199602"/>
    </source>
</evidence>
<evidence type="ECO:0000256" key="13">
    <source>
        <dbReference type="ARBA" id="ARBA00022984"/>
    </source>
</evidence>
<evidence type="ECO:0000256" key="6">
    <source>
        <dbReference type="ARBA" id="ARBA00015188"/>
    </source>
</evidence>
<dbReference type="SUPFAM" id="SSF56194">
    <property type="entry name" value="Uridine diphospho-N-Acetylenolpyruvylglucosamine reductase, MurB, C-terminal domain"/>
    <property type="match status" value="1"/>
</dbReference>
<dbReference type="GO" id="GO:0005829">
    <property type="term" value="C:cytosol"/>
    <property type="evidence" value="ECO:0007669"/>
    <property type="project" value="TreeGrafter"/>
</dbReference>
<keyword evidence="7 19" id="KW-0963">Cytoplasm</keyword>
<evidence type="ECO:0000256" key="9">
    <source>
        <dbReference type="ARBA" id="ARBA00022630"/>
    </source>
</evidence>
<dbReference type="RefSeq" id="WP_092064485.1">
    <property type="nucleotide sequence ID" value="NZ_FNIN01000003.1"/>
</dbReference>
<keyword evidence="13 19" id="KW-0573">Peptidoglycan synthesis</keyword>
<dbReference type="PANTHER" id="PTHR21071">
    <property type="entry name" value="UDP-N-ACETYLENOLPYRUVOYLGLUCOSAMINE REDUCTASE"/>
    <property type="match status" value="1"/>
</dbReference>
<dbReference type="STRING" id="206665.SAMN04488516_103185"/>
<dbReference type="AlphaFoldDB" id="A0A1H0CTK5"/>
<dbReference type="PROSITE" id="PS51387">
    <property type="entry name" value="FAD_PCMH"/>
    <property type="match status" value="1"/>
</dbReference>
<dbReference type="NCBIfam" id="TIGR00179">
    <property type="entry name" value="murB"/>
    <property type="match status" value="1"/>
</dbReference>
<keyword evidence="15 19" id="KW-0131">Cell cycle</keyword>
<evidence type="ECO:0000256" key="17">
    <source>
        <dbReference type="ARBA" id="ARBA00031026"/>
    </source>
</evidence>
<keyword evidence="14 19" id="KW-0560">Oxidoreductase</keyword>
<comment type="subcellular location">
    <subcellularLocation>
        <location evidence="3 19">Cytoplasm</location>
    </subcellularLocation>
</comment>
<dbReference type="UniPathway" id="UPA00219"/>
<evidence type="ECO:0000256" key="12">
    <source>
        <dbReference type="ARBA" id="ARBA00022960"/>
    </source>
</evidence>
<comment type="pathway">
    <text evidence="4 19">Cell wall biogenesis; peptidoglycan biosynthesis.</text>
</comment>
<evidence type="ECO:0000256" key="8">
    <source>
        <dbReference type="ARBA" id="ARBA00022618"/>
    </source>
</evidence>
<sequence length="289" mass="32877">MRKISNPDLSQFSSIRLLSQGGNLYLLEGINDCKYLEELYKKDKKPFIVGNGTNVIFYPFVKRDIVKLVKHREIKILKENKNEVYIQVDASYHLKSLLRICLKEGWSGIEGLVGIPASLGGAVSMNAGSFGYCIGDVWTKITVWTPNGILEIKKEEVNLEYRKCDFGQRDYLILDVVMCLKKKDSLKVKEETQKWYLKKKQNQPLSYPSAGCIFKNPSFTKSAGQILDECGFKGVRKGDVCFSTKHANFLLNLGKGRAEDAIYLIKKAQEEVLKRYGFLLDLEVILLNL</sequence>
<evidence type="ECO:0000256" key="10">
    <source>
        <dbReference type="ARBA" id="ARBA00022827"/>
    </source>
</evidence>
<keyword evidence="8 19" id="KW-0132">Cell division</keyword>
<dbReference type="SUPFAM" id="SSF56176">
    <property type="entry name" value="FAD-binding/transporter-associated domain-like"/>
    <property type="match status" value="1"/>
</dbReference>
<evidence type="ECO:0000256" key="19">
    <source>
        <dbReference type="HAMAP-Rule" id="MF_00037"/>
    </source>
</evidence>
<keyword evidence="22" id="KW-1185">Reference proteome</keyword>
<dbReference type="InterPro" id="IPR036635">
    <property type="entry name" value="MurB_C_sf"/>
</dbReference>
<dbReference type="Gene3D" id="3.90.78.10">
    <property type="entry name" value="UDP-N-acetylenolpyruvoylglucosamine reductase, C-terminal domain"/>
    <property type="match status" value="1"/>
</dbReference>
<dbReference type="PANTHER" id="PTHR21071:SF4">
    <property type="entry name" value="UDP-N-ACETYLENOLPYRUVOYLGLUCOSAMINE REDUCTASE"/>
    <property type="match status" value="1"/>
</dbReference>
<dbReference type="OrthoDB" id="9804753at2"/>
<evidence type="ECO:0000256" key="7">
    <source>
        <dbReference type="ARBA" id="ARBA00022490"/>
    </source>
</evidence>
<dbReference type="Pfam" id="PF01565">
    <property type="entry name" value="FAD_binding_4"/>
    <property type="match status" value="1"/>
</dbReference>
<evidence type="ECO:0000313" key="21">
    <source>
        <dbReference type="EMBL" id="SDN61213.1"/>
    </source>
</evidence>
<dbReference type="GO" id="GO:0071949">
    <property type="term" value="F:FAD binding"/>
    <property type="evidence" value="ECO:0007669"/>
    <property type="project" value="InterPro"/>
</dbReference>
<feature type="active site" description="Proton donor" evidence="19">
    <location>
        <position position="212"/>
    </location>
</feature>
<evidence type="ECO:0000256" key="2">
    <source>
        <dbReference type="ARBA" id="ARBA00003921"/>
    </source>
</evidence>
<keyword evidence="9 19" id="KW-0285">Flavoprotein</keyword>
<dbReference type="GO" id="GO:0008762">
    <property type="term" value="F:UDP-N-acetylmuramate dehydrogenase activity"/>
    <property type="evidence" value="ECO:0007669"/>
    <property type="project" value="UniProtKB-UniRule"/>
</dbReference>
<evidence type="ECO:0000256" key="16">
    <source>
        <dbReference type="ARBA" id="ARBA00023316"/>
    </source>
</evidence>
<dbReference type="GO" id="GO:0008360">
    <property type="term" value="P:regulation of cell shape"/>
    <property type="evidence" value="ECO:0007669"/>
    <property type="project" value="UniProtKB-KW"/>
</dbReference>
<dbReference type="InterPro" id="IPR011601">
    <property type="entry name" value="MurB_C"/>
</dbReference>
<dbReference type="GO" id="GO:0071555">
    <property type="term" value="P:cell wall organization"/>
    <property type="evidence" value="ECO:0007669"/>
    <property type="project" value="UniProtKB-KW"/>
</dbReference>
<evidence type="ECO:0000256" key="1">
    <source>
        <dbReference type="ARBA" id="ARBA00001974"/>
    </source>
</evidence>
<dbReference type="InterPro" id="IPR006094">
    <property type="entry name" value="Oxid_FAD_bind_N"/>
</dbReference>
<dbReference type="EMBL" id="FNIN01000003">
    <property type="protein sequence ID" value="SDN61213.1"/>
    <property type="molecule type" value="Genomic_DNA"/>
</dbReference>
<dbReference type="Pfam" id="PF02873">
    <property type="entry name" value="MurB_C"/>
    <property type="match status" value="1"/>
</dbReference>
<dbReference type="InterPro" id="IPR016169">
    <property type="entry name" value="FAD-bd_PCMH_sub2"/>
</dbReference>
<reference evidence="21 22" key="1">
    <citation type="submission" date="2016-10" db="EMBL/GenBank/DDBJ databases">
        <authorList>
            <person name="de Groot N.N."/>
        </authorList>
    </citation>
    <scope>NUCLEOTIDE SEQUENCE [LARGE SCALE GENOMIC DNA]</scope>
    <source>
        <strain evidence="21 22">DSM 15269</strain>
    </source>
</reference>
<feature type="active site" evidence="19">
    <location>
        <position position="283"/>
    </location>
</feature>
<name>A0A1H0CTK5_9BACT</name>
<keyword evidence="10 19" id="KW-0274">FAD</keyword>
<comment type="catalytic activity">
    <reaction evidence="18 19">
        <text>UDP-N-acetyl-alpha-D-muramate + NADP(+) = UDP-N-acetyl-3-O-(1-carboxyvinyl)-alpha-D-glucosamine + NADPH + H(+)</text>
        <dbReference type="Rhea" id="RHEA:12248"/>
        <dbReference type="ChEBI" id="CHEBI:15378"/>
        <dbReference type="ChEBI" id="CHEBI:57783"/>
        <dbReference type="ChEBI" id="CHEBI:58349"/>
        <dbReference type="ChEBI" id="CHEBI:68483"/>
        <dbReference type="ChEBI" id="CHEBI:70757"/>
        <dbReference type="EC" id="1.3.1.98"/>
    </reaction>
</comment>
<keyword evidence="12 19" id="KW-0133">Cell shape</keyword>
<dbReference type="GO" id="GO:0051301">
    <property type="term" value="P:cell division"/>
    <property type="evidence" value="ECO:0007669"/>
    <property type="project" value="UniProtKB-KW"/>
</dbReference>
<dbReference type="HAMAP" id="MF_00037">
    <property type="entry name" value="MurB"/>
    <property type="match status" value="1"/>
</dbReference>
<keyword evidence="11 19" id="KW-0521">NADP</keyword>
<feature type="active site" evidence="19">
    <location>
        <position position="162"/>
    </location>
</feature>
<dbReference type="GO" id="GO:0009252">
    <property type="term" value="P:peptidoglycan biosynthetic process"/>
    <property type="evidence" value="ECO:0007669"/>
    <property type="project" value="UniProtKB-UniRule"/>
</dbReference>
<evidence type="ECO:0000256" key="15">
    <source>
        <dbReference type="ARBA" id="ARBA00023306"/>
    </source>
</evidence>